<proteinExistence type="predicted"/>
<reference evidence="2" key="1">
    <citation type="submission" date="2022-11" db="UniProtKB">
        <authorList>
            <consortium name="WormBaseParasite"/>
        </authorList>
    </citation>
    <scope>IDENTIFICATION</scope>
</reference>
<protein>
    <submittedName>
        <fullName evidence="2">Uncharacterized protein</fullName>
    </submittedName>
</protein>
<evidence type="ECO:0000313" key="1">
    <source>
        <dbReference type="Proteomes" id="UP000887579"/>
    </source>
</evidence>
<organism evidence="1 2">
    <name type="scientific">Panagrolaimus sp. ES5</name>
    <dbReference type="NCBI Taxonomy" id="591445"/>
    <lineage>
        <taxon>Eukaryota</taxon>
        <taxon>Metazoa</taxon>
        <taxon>Ecdysozoa</taxon>
        <taxon>Nematoda</taxon>
        <taxon>Chromadorea</taxon>
        <taxon>Rhabditida</taxon>
        <taxon>Tylenchina</taxon>
        <taxon>Panagrolaimomorpha</taxon>
        <taxon>Panagrolaimoidea</taxon>
        <taxon>Panagrolaimidae</taxon>
        <taxon>Panagrolaimus</taxon>
    </lineage>
</organism>
<sequence length="841" mass="92820">MKTFGLWTICIVVPLIAVYADCARLSNVVYIACQRNPNLRICSTLRTKHSASAEDFPDSEPPPLPPMRRRPLLSASRLPGNLTRSEFLLIRQLATQTRKFRNPFAEEGNILLDEDIVDFSSKEDAVDAFERSRKSKIIDKASTGASITDKVDPTGSNFPDVGGKVQSIGAGDKNVDKKEETDGSDFPDIEGKSKSLSTGGSSWHKEEDDDDASTPSKAWHKENGEEPDTVLTRGGNFVQTTDEDAKTRVEAYCDKYQENYDYYCQDSIDKTPALKTHLLKFCPSFEANCPDKAKKKIAPSITSFPIQTPTSAGNKEEFPDVLNVVKTPEQIAAEEKLAKLKKRFPCKPDCNPKIHKHCTAECKCDYLYPHVQRFCNPPPIPFFLNTCRLWYYGCPKYTQYHYASQFVYSKAEKGKTVGGTAVGVGNYGGATPTGFAEGGGLASTPIVRSTPVVAHDDLTRAVRPDRAKAIAQKRPSNPFEAAQQDFLKEQNFRPKARQATTGAVGAAPGLGTSVSDFDQFSDRRGQVLRARSRSPFSKPGLWEPNPDDPHNRDHANKWYYRPSSVGADWLSGQVTYGAHWAVPAAGVTFTEEEEDALRKGWEGARRFRIGAPKVQHTHVSPGKYCAHYRANYAYYCIGTNYGSEPLVRKLGMFCPAYKRKCLAHAKTAESDPFLVLQQRESPDFPDVEGKSQSGLLKERRAEEFRKRHPCTRECDHRRFPHCTQECKCDYEYPRVQRFCNPPPIPFFLNTCRLWYYSCPKYTQYNYASQFIYSKAEKGKTVGGAPLSLGNYGGATATGFGGGAGFGGGSSFGGGGGSGFSTSSGVSTPFGGFGMSSGLSVG</sequence>
<accession>A0AC34GVD4</accession>
<evidence type="ECO:0000313" key="2">
    <source>
        <dbReference type="WBParaSite" id="ES5_v2.g8965.t1"/>
    </source>
</evidence>
<dbReference type="Proteomes" id="UP000887579">
    <property type="component" value="Unplaced"/>
</dbReference>
<name>A0AC34GVD4_9BILA</name>
<dbReference type="WBParaSite" id="ES5_v2.g8965.t1">
    <property type="protein sequence ID" value="ES5_v2.g8965.t1"/>
    <property type="gene ID" value="ES5_v2.g8965"/>
</dbReference>